<reference evidence="2 3" key="1">
    <citation type="submission" date="2021-01" db="EMBL/GenBank/DDBJ databases">
        <title>Whole genome shotgun sequence of Catellatospora bangladeshensis NBRC 107357.</title>
        <authorList>
            <person name="Komaki H."/>
            <person name="Tamura T."/>
        </authorList>
    </citation>
    <scope>NUCLEOTIDE SEQUENCE [LARGE SCALE GENOMIC DNA]</scope>
    <source>
        <strain evidence="2 3">NBRC 107357</strain>
    </source>
</reference>
<sequence>MRFALFTPEGTRRLTPDSPGRMAHLMSFWLAVTIFVFGGLSFADEPGELRAGHVLMLLLMLWMAVTSRRHLTLGVFASETALHLRRAGACTRVELDQVQAFTLRSDDKHPRVLWVDLADGRRYPTPAYLGDATATGLALTRTQMDTLIADLTRHLPNPATTNPA</sequence>
<keyword evidence="1" id="KW-0812">Transmembrane</keyword>
<gene>
    <name evidence="2" type="ORF">Cba03nite_73200</name>
</gene>
<keyword evidence="1" id="KW-1133">Transmembrane helix</keyword>
<comment type="caution">
    <text evidence="2">The sequence shown here is derived from an EMBL/GenBank/DDBJ whole genome shotgun (WGS) entry which is preliminary data.</text>
</comment>
<accession>A0A8J3JJI8</accession>
<evidence type="ECO:0000313" key="3">
    <source>
        <dbReference type="Proteomes" id="UP000601223"/>
    </source>
</evidence>
<proteinExistence type="predicted"/>
<dbReference type="RefSeq" id="WP_203756615.1">
    <property type="nucleotide sequence ID" value="NZ_BONF01000056.1"/>
</dbReference>
<evidence type="ECO:0000313" key="2">
    <source>
        <dbReference type="EMBL" id="GIF85971.1"/>
    </source>
</evidence>
<dbReference type="EMBL" id="BONF01000056">
    <property type="protein sequence ID" value="GIF85971.1"/>
    <property type="molecule type" value="Genomic_DNA"/>
</dbReference>
<feature type="transmembrane region" description="Helical" evidence="1">
    <location>
        <begin position="22"/>
        <end position="43"/>
    </location>
</feature>
<dbReference type="Proteomes" id="UP000601223">
    <property type="component" value="Unassembled WGS sequence"/>
</dbReference>
<keyword evidence="1" id="KW-0472">Membrane</keyword>
<keyword evidence="3" id="KW-1185">Reference proteome</keyword>
<feature type="transmembrane region" description="Helical" evidence="1">
    <location>
        <begin position="49"/>
        <end position="65"/>
    </location>
</feature>
<organism evidence="2 3">
    <name type="scientific">Catellatospora bangladeshensis</name>
    <dbReference type="NCBI Taxonomy" id="310355"/>
    <lineage>
        <taxon>Bacteria</taxon>
        <taxon>Bacillati</taxon>
        <taxon>Actinomycetota</taxon>
        <taxon>Actinomycetes</taxon>
        <taxon>Micromonosporales</taxon>
        <taxon>Micromonosporaceae</taxon>
        <taxon>Catellatospora</taxon>
    </lineage>
</organism>
<name>A0A8J3JJI8_9ACTN</name>
<evidence type="ECO:0000256" key="1">
    <source>
        <dbReference type="SAM" id="Phobius"/>
    </source>
</evidence>
<protein>
    <submittedName>
        <fullName evidence="2">Uncharacterized protein</fullName>
    </submittedName>
</protein>
<dbReference type="AlphaFoldDB" id="A0A8J3JJI8"/>